<evidence type="ECO:0000313" key="11">
    <source>
        <dbReference type="EMBL" id="MFD1234735.1"/>
    </source>
</evidence>
<keyword evidence="6 10" id="KW-1133">Transmembrane helix</keyword>
<evidence type="ECO:0000256" key="9">
    <source>
        <dbReference type="SAM" id="MobiDB-lite"/>
    </source>
</evidence>
<gene>
    <name evidence="11" type="ORF">ACFQ34_15700</name>
</gene>
<comment type="caution">
    <text evidence="11">The sequence shown here is derived from an EMBL/GenBank/DDBJ whole genome shotgun (WGS) entry which is preliminary data.</text>
</comment>
<organism evidence="11 12">
    <name type="scientific">Pseudonocardia benzenivorans</name>
    <dbReference type="NCBI Taxonomy" id="228005"/>
    <lineage>
        <taxon>Bacteria</taxon>
        <taxon>Bacillati</taxon>
        <taxon>Actinomycetota</taxon>
        <taxon>Actinomycetes</taxon>
        <taxon>Pseudonocardiales</taxon>
        <taxon>Pseudonocardiaceae</taxon>
        <taxon>Pseudonocardia</taxon>
    </lineage>
</organism>
<feature type="transmembrane region" description="Helical" evidence="10">
    <location>
        <begin position="185"/>
        <end position="205"/>
    </location>
</feature>
<dbReference type="Proteomes" id="UP001597182">
    <property type="component" value="Unassembled WGS sequence"/>
</dbReference>
<evidence type="ECO:0000256" key="8">
    <source>
        <dbReference type="ARBA" id="ARBA00039381"/>
    </source>
</evidence>
<feature type="transmembrane region" description="Helical" evidence="10">
    <location>
        <begin position="265"/>
        <end position="283"/>
    </location>
</feature>
<keyword evidence="2" id="KW-0813">Transport</keyword>
<accession>A0ABW3VJ78</accession>
<dbReference type="PANTHER" id="PTHR32196">
    <property type="entry name" value="ABC TRANSPORTER PERMEASE PROTEIN YPHD-RELATED-RELATED"/>
    <property type="match status" value="1"/>
</dbReference>
<evidence type="ECO:0000256" key="5">
    <source>
        <dbReference type="ARBA" id="ARBA00022692"/>
    </source>
</evidence>
<feature type="transmembrane region" description="Helical" evidence="10">
    <location>
        <begin position="147"/>
        <end position="165"/>
    </location>
</feature>
<reference evidence="12" key="1">
    <citation type="journal article" date="2019" name="Int. J. Syst. Evol. Microbiol.">
        <title>The Global Catalogue of Microorganisms (GCM) 10K type strain sequencing project: providing services to taxonomists for standard genome sequencing and annotation.</title>
        <authorList>
            <consortium name="The Broad Institute Genomics Platform"/>
            <consortium name="The Broad Institute Genome Sequencing Center for Infectious Disease"/>
            <person name="Wu L."/>
            <person name="Ma J."/>
        </authorList>
    </citation>
    <scope>NUCLEOTIDE SEQUENCE [LARGE SCALE GENOMIC DNA]</scope>
    <source>
        <strain evidence="12">CCUG 49018</strain>
    </source>
</reference>
<keyword evidence="3" id="KW-1003">Cell membrane</keyword>
<dbReference type="CDD" id="cd06579">
    <property type="entry name" value="TM_PBP1_transp_AraH_like"/>
    <property type="match status" value="1"/>
</dbReference>
<name>A0ABW3VJ78_9PSEU</name>
<proteinExistence type="predicted"/>
<dbReference type="RefSeq" id="WP_013672886.1">
    <property type="nucleotide sequence ID" value="NZ_BAABKS010000022.1"/>
</dbReference>
<keyword evidence="12" id="KW-1185">Reference proteome</keyword>
<dbReference type="EMBL" id="JBHTMB010000140">
    <property type="protein sequence ID" value="MFD1234735.1"/>
    <property type="molecule type" value="Genomic_DNA"/>
</dbReference>
<dbReference type="PANTHER" id="PTHR32196:SF71">
    <property type="entry name" value="AUTOINDUCER 2 IMPORT SYSTEM PERMEASE PROTEIN LSRD"/>
    <property type="match status" value="1"/>
</dbReference>
<feature type="transmembrane region" description="Helical" evidence="10">
    <location>
        <begin position="65"/>
        <end position="86"/>
    </location>
</feature>
<evidence type="ECO:0000256" key="6">
    <source>
        <dbReference type="ARBA" id="ARBA00022989"/>
    </source>
</evidence>
<protein>
    <recommendedName>
        <fullName evidence="8">Autoinducer 2 import system permease protein LsrD</fullName>
    </recommendedName>
</protein>
<evidence type="ECO:0000256" key="1">
    <source>
        <dbReference type="ARBA" id="ARBA00004651"/>
    </source>
</evidence>
<sequence length="339" mass="34756">MDDGGAAHATTERPAADTGGAGAAPVALRGAREIGTRYGLVLVWVALIIAFTLLAPGRFLVAQNIGNIFGSQAVLLILALGLMFPVIAGEWDLSVGSMLGLSLTIVGYFNAVLGLPIWVAVLVALVVGLVVGLLNAFFIVAAGVPSLIATLGMATLLGGVTYAISNSTISGLDPGFVAAGQRSVFAIPTPFYVAIGMALVAWYVLRWTPGGRYLFFVGSNRDVARLSGIRVSRVRVTALVVSGVVSAFAGVVLAASLGASGPTIGAPYLLPAFAAIFLGATAVTPGRLNVWGTVIAVYFLITGVTGMQLLGAPSWVQDVFYGAILLAAVALSLLARRRT</sequence>
<feature type="transmembrane region" description="Helical" evidence="10">
    <location>
        <begin position="236"/>
        <end position="259"/>
    </location>
</feature>
<evidence type="ECO:0000256" key="4">
    <source>
        <dbReference type="ARBA" id="ARBA00022519"/>
    </source>
</evidence>
<feature type="transmembrane region" description="Helical" evidence="10">
    <location>
        <begin position="117"/>
        <end position="140"/>
    </location>
</feature>
<keyword evidence="5 10" id="KW-0812">Transmembrane</keyword>
<dbReference type="InterPro" id="IPR001851">
    <property type="entry name" value="ABC_transp_permease"/>
</dbReference>
<feature type="region of interest" description="Disordered" evidence="9">
    <location>
        <begin position="1"/>
        <end position="22"/>
    </location>
</feature>
<feature type="transmembrane region" description="Helical" evidence="10">
    <location>
        <begin position="315"/>
        <end position="335"/>
    </location>
</feature>
<comment type="subcellular location">
    <subcellularLocation>
        <location evidence="1">Cell membrane</location>
        <topology evidence="1">Multi-pass membrane protein</topology>
    </subcellularLocation>
</comment>
<evidence type="ECO:0000313" key="12">
    <source>
        <dbReference type="Proteomes" id="UP001597182"/>
    </source>
</evidence>
<evidence type="ECO:0000256" key="10">
    <source>
        <dbReference type="SAM" id="Phobius"/>
    </source>
</evidence>
<dbReference type="Pfam" id="PF02653">
    <property type="entry name" value="BPD_transp_2"/>
    <property type="match status" value="1"/>
</dbReference>
<evidence type="ECO:0000256" key="3">
    <source>
        <dbReference type="ARBA" id="ARBA00022475"/>
    </source>
</evidence>
<evidence type="ECO:0000256" key="7">
    <source>
        <dbReference type="ARBA" id="ARBA00023136"/>
    </source>
</evidence>
<evidence type="ECO:0000256" key="2">
    <source>
        <dbReference type="ARBA" id="ARBA00022448"/>
    </source>
</evidence>
<keyword evidence="7 10" id="KW-0472">Membrane</keyword>
<feature type="transmembrane region" description="Helical" evidence="10">
    <location>
        <begin position="38"/>
        <end position="59"/>
    </location>
</feature>
<feature type="transmembrane region" description="Helical" evidence="10">
    <location>
        <begin position="290"/>
        <end position="309"/>
    </location>
</feature>
<keyword evidence="4" id="KW-0997">Cell inner membrane</keyword>